<dbReference type="GO" id="GO:0003700">
    <property type="term" value="F:DNA-binding transcription factor activity"/>
    <property type="evidence" value="ECO:0007669"/>
    <property type="project" value="TreeGrafter"/>
</dbReference>
<dbReference type="AlphaFoldDB" id="C1B2C8"/>
<evidence type="ECO:0000256" key="5">
    <source>
        <dbReference type="ARBA" id="ARBA00058938"/>
    </source>
</evidence>
<dbReference type="SMART" id="SM00346">
    <property type="entry name" value="HTH_ICLR"/>
    <property type="match status" value="1"/>
</dbReference>
<dbReference type="GO" id="GO:0003677">
    <property type="term" value="F:DNA binding"/>
    <property type="evidence" value="ECO:0007669"/>
    <property type="project" value="UniProtKB-KW"/>
</dbReference>
<keyword evidence="4" id="KW-0804">Transcription</keyword>
<dbReference type="InterPro" id="IPR014757">
    <property type="entry name" value="Tscrpt_reg_IclR_C"/>
</dbReference>
<dbReference type="EMBL" id="AP011115">
    <property type="protein sequence ID" value="BAH50552.1"/>
    <property type="molecule type" value="Genomic_DNA"/>
</dbReference>
<keyword evidence="3" id="KW-0238">DNA-binding</keyword>
<gene>
    <name evidence="9" type="ordered locus">ROP_23050</name>
</gene>
<evidence type="ECO:0000256" key="4">
    <source>
        <dbReference type="ARBA" id="ARBA00023163"/>
    </source>
</evidence>
<evidence type="ECO:0000256" key="3">
    <source>
        <dbReference type="ARBA" id="ARBA00023125"/>
    </source>
</evidence>
<dbReference type="PANTHER" id="PTHR30136">
    <property type="entry name" value="HELIX-TURN-HELIX TRANSCRIPTIONAL REGULATOR, ICLR FAMILY"/>
    <property type="match status" value="1"/>
</dbReference>
<accession>C1B2C8</accession>
<dbReference type="Gene3D" id="1.10.10.10">
    <property type="entry name" value="Winged helix-like DNA-binding domain superfamily/Winged helix DNA-binding domain"/>
    <property type="match status" value="1"/>
</dbReference>
<dbReference type="InterPro" id="IPR005471">
    <property type="entry name" value="Tscrpt_reg_IclR_N"/>
</dbReference>
<dbReference type="HOGENOM" id="CLU_062618_6_3_11"/>
<evidence type="ECO:0000256" key="2">
    <source>
        <dbReference type="ARBA" id="ARBA00023015"/>
    </source>
</evidence>
<dbReference type="Proteomes" id="UP000002212">
    <property type="component" value="Chromosome"/>
</dbReference>
<dbReference type="KEGG" id="rop:ROP_23050"/>
<dbReference type="InterPro" id="IPR011991">
    <property type="entry name" value="ArsR-like_HTH"/>
</dbReference>
<dbReference type="Gene3D" id="3.30.450.40">
    <property type="match status" value="1"/>
</dbReference>
<dbReference type="FunFam" id="1.10.10.10:FF:000056">
    <property type="entry name" value="IclR family transcriptional regulator"/>
    <property type="match status" value="1"/>
</dbReference>
<protein>
    <recommendedName>
        <fullName evidence="6">Glycerol operon regulatory protein</fullName>
    </recommendedName>
</protein>
<comment type="function">
    <text evidence="5">May be an activator protein for the gylABX operon.</text>
</comment>
<evidence type="ECO:0000259" key="8">
    <source>
        <dbReference type="PROSITE" id="PS51078"/>
    </source>
</evidence>
<dbReference type="CDD" id="cd00090">
    <property type="entry name" value="HTH_ARSR"/>
    <property type="match status" value="1"/>
</dbReference>
<feature type="domain" description="HTH iclR-type" evidence="7">
    <location>
        <begin position="15"/>
        <end position="76"/>
    </location>
</feature>
<sequence>MEPDMTNGQSAAGGVQSVERAFDILEIMASAGGSIGVSELAELAGLPLPTIHRLIRTLMNRGYVRQLPTRRYALGPKLIRLGESATQLIGAWSRPHLSELVRGTGETANMAVLDGTMAVYVAQVPSEHAMRMFTEVGRRVYPHCTGVGKAILMQLSNDAVRSLVGRTGMTTYTENSLTDPDLLIADLELSRNRGFAIDEGEQEIGVRCFSVPVPNAPTPTAISVSGPAARVTLESADHIVPLLKRVAKELGTEFDKNAAL</sequence>
<organism evidence="9 10">
    <name type="scientific">Rhodococcus opacus (strain B4)</name>
    <dbReference type="NCBI Taxonomy" id="632772"/>
    <lineage>
        <taxon>Bacteria</taxon>
        <taxon>Bacillati</taxon>
        <taxon>Actinomycetota</taxon>
        <taxon>Actinomycetes</taxon>
        <taxon>Mycobacteriales</taxon>
        <taxon>Nocardiaceae</taxon>
        <taxon>Rhodococcus</taxon>
    </lineage>
</organism>
<proteinExistence type="predicted"/>
<dbReference type="InterPro" id="IPR050707">
    <property type="entry name" value="HTH_MetabolicPath_Reg"/>
</dbReference>
<dbReference type="PANTHER" id="PTHR30136:SF24">
    <property type="entry name" value="HTH-TYPE TRANSCRIPTIONAL REPRESSOR ALLR"/>
    <property type="match status" value="1"/>
</dbReference>
<evidence type="ECO:0000256" key="1">
    <source>
        <dbReference type="ARBA" id="ARBA00022798"/>
    </source>
</evidence>
<dbReference type="InterPro" id="IPR036388">
    <property type="entry name" value="WH-like_DNA-bd_sf"/>
</dbReference>
<dbReference type="PATRIC" id="fig|632772.20.peg.2402"/>
<feature type="domain" description="IclR-ED" evidence="8">
    <location>
        <begin position="77"/>
        <end position="256"/>
    </location>
</feature>
<dbReference type="GO" id="GO:0045892">
    <property type="term" value="P:negative regulation of DNA-templated transcription"/>
    <property type="evidence" value="ECO:0007669"/>
    <property type="project" value="TreeGrafter"/>
</dbReference>
<dbReference type="InterPro" id="IPR036390">
    <property type="entry name" value="WH_DNA-bd_sf"/>
</dbReference>
<dbReference type="SUPFAM" id="SSF55781">
    <property type="entry name" value="GAF domain-like"/>
    <property type="match status" value="1"/>
</dbReference>
<evidence type="ECO:0000256" key="6">
    <source>
        <dbReference type="ARBA" id="ARBA00070406"/>
    </source>
</evidence>
<dbReference type="GO" id="GO:0006071">
    <property type="term" value="P:glycerol metabolic process"/>
    <property type="evidence" value="ECO:0007669"/>
    <property type="project" value="UniProtKB-KW"/>
</dbReference>
<name>C1B2C8_RHOOB</name>
<evidence type="ECO:0000313" key="10">
    <source>
        <dbReference type="Proteomes" id="UP000002212"/>
    </source>
</evidence>
<dbReference type="PROSITE" id="PS51078">
    <property type="entry name" value="ICLR_ED"/>
    <property type="match status" value="1"/>
</dbReference>
<evidence type="ECO:0000259" key="7">
    <source>
        <dbReference type="PROSITE" id="PS51077"/>
    </source>
</evidence>
<dbReference type="SUPFAM" id="SSF46785">
    <property type="entry name" value="Winged helix' DNA-binding domain"/>
    <property type="match status" value="1"/>
</dbReference>
<dbReference type="STRING" id="632772.ROP_23050"/>
<reference evidence="9 10" key="1">
    <citation type="submission" date="2009-03" db="EMBL/GenBank/DDBJ databases">
        <title>Comparison of the complete genome sequences of Rhodococcus erythropolis PR4 and Rhodococcus opacus B4.</title>
        <authorList>
            <person name="Takarada H."/>
            <person name="Sekine M."/>
            <person name="Hosoyama A."/>
            <person name="Yamada R."/>
            <person name="Fujisawa T."/>
            <person name="Omata S."/>
            <person name="Shimizu A."/>
            <person name="Tsukatani N."/>
            <person name="Tanikawa S."/>
            <person name="Fujita N."/>
            <person name="Harayama S."/>
        </authorList>
    </citation>
    <scope>NUCLEOTIDE SEQUENCE [LARGE SCALE GENOMIC DNA]</scope>
    <source>
        <strain evidence="9 10">B4</strain>
    </source>
</reference>
<dbReference type="InterPro" id="IPR029016">
    <property type="entry name" value="GAF-like_dom_sf"/>
</dbReference>
<keyword evidence="1" id="KW-0319">Glycerol metabolism</keyword>
<dbReference type="Pfam" id="PF01614">
    <property type="entry name" value="IclR_C"/>
    <property type="match status" value="1"/>
</dbReference>
<dbReference type="Pfam" id="PF09339">
    <property type="entry name" value="HTH_IclR"/>
    <property type="match status" value="1"/>
</dbReference>
<keyword evidence="2" id="KW-0805">Transcription regulation</keyword>
<evidence type="ECO:0000313" key="9">
    <source>
        <dbReference type="EMBL" id="BAH50552.1"/>
    </source>
</evidence>
<dbReference type="PROSITE" id="PS51077">
    <property type="entry name" value="HTH_ICLR"/>
    <property type="match status" value="1"/>
</dbReference>